<dbReference type="PANTHER" id="PTHR47396">
    <property type="entry name" value="TYPE I RESTRICTION ENZYME ECOKI R PROTEIN"/>
    <property type="match status" value="1"/>
</dbReference>
<gene>
    <name evidence="3" type="ORF">B2A_11976</name>
</gene>
<feature type="non-terminal residue" evidence="3">
    <location>
        <position position="1"/>
    </location>
</feature>
<dbReference type="InterPro" id="IPR011335">
    <property type="entry name" value="Restrct_endonuc-II-like"/>
</dbReference>
<comment type="caution">
    <text evidence="3">The sequence shown here is derived from an EMBL/GenBank/DDBJ whole genome shotgun (WGS) entry which is preliminary data.</text>
</comment>
<dbReference type="InterPro" id="IPR050742">
    <property type="entry name" value="Helicase_Restrict-Modif_Enz"/>
</dbReference>
<protein>
    <submittedName>
        <fullName evidence="3">Restriction endonuclease, type I, R subunit/Type III, Res subunit</fullName>
        <ecNumber evidence="3">3.1.21.5</ecNumber>
    </submittedName>
</protein>
<feature type="non-terminal residue" evidence="3">
    <location>
        <position position="312"/>
    </location>
</feature>
<feature type="domain" description="Helicase/UvrB N-terminal" evidence="1">
    <location>
        <begin position="165"/>
        <end position="289"/>
    </location>
</feature>
<dbReference type="GO" id="GO:0015668">
    <property type="term" value="F:type III site-specific deoxyribonuclease activity"/>
    <property type="evidence" value="ECO:0007669"/>
    <property type="project" value="UniProtKB-EC"/>
</dbReference>
<organism evidence="3">
    <name type="scientific">mine drainage metagenome</name>
    <dbReference type="NCBI Taxonomy" id="410659"/>
    <lineage>
        <taxon>unclassified sequences</taxon>
        <taxon>metagenomes</taxon>
        <taxon>ecological metagenomes</taxon>
    </lineage>
</organism>
<dbReference type="Gene3D" id="3.40.50.300">
    <property type="entry name" value="P-loop containing nucleotide triphosphate hydrolases"/>
    <property type="match status" value="1"/>
</dbReference>
<dbReference type="SUPFAM" id="SSF52980">
    <property type="entry name" value="Restriction endonuclease-like"/>
    <property type="match status" value="1"/>
</dbReference>
<evidence type="ECO:0000313" key="3">
    <source>
        <dbReference type="EMBL" id="EQD36912.1"/>
    </source>
</evidence>
<evidence type="ECO:0000259" key="2">
    <source>
        <dbReference type="Pfam" id="PF13156"/>
    </source>
</evidence>
<dbReference type="EC" id="3.1.21.5" evidence="3"/>
<dbReference type="InterPro" id="IPR027417">
    <property type="entry name" value="P-loop_NTPase"/>
</dbReference>
<reference evidence="3" key="2">
    <citation type="journal article" date="2014" name="ISME J.">
        <title>Microbial stratification in low pH oxic and suboxic macroscopic growths along an acid mine drainage.</title>
        <authorList>
            <person name="Mendez-Garcia C."/>
            <person name="Mesa V."/>
            <person name="Sprenger R.R."/>
            <person name="Richter M."/>
            <person name="Diez M.S."/>
            <person name="Solano J."/>
            <person name="Bargiela R."/>
            <person name="Golyshina O.V."/>
            <person name="Manteca A."/>
            <person name="Ramos J.L."/>
            <person name="Gallego J.R."/>
            <person name="Llorente I."/>
            <person name="Martins Dos Santos V.A."/>
            <person name="Jensen O.N."/>
            <person name="Pelaez A.I."/>
            <person name="Sanchez J."/>
            <person name="Ferrer M."/>
        </authorList>
    </citation>
    <scope>NUCLEOTIDE SEQUENCE</scope>
</reference>
<keyword evidence="3" id="KW-0378">Hydrolase</keyword>
<sequence length="312" mass="35006">TALTRLLDTYRQAAASEREKGGYFEQLILAYLRTESSYADLYAEVWAYADWARTQGQDARDTGIDLVARTRGTGEFHAIQCKLYAPDYKLQKKDIDSFFTASGKKPFTHRIIVSTTNLWSEHAEEALRDQQPPVSKIDLHDLENSQIDWARYQPRATPTLKPQKALLPHQQSALIATLAGLKEDDRGKLIMACGSGKTFASLKIAEALAGKGKRVLFLVPSLALLSQTLTEWTQESTTPLHNFAVCSDSDVGKKRKADDDTVQTFTHELRYPATTNSKRLAEEMAKRHDDQHLSVVYSTYHSIDVISEAQKA</sequence>
<dbReference type="SUPFAM" id="SSF52540">
    <property type="entry name" value="P-loop containing nucleoside triphosphate hydrolases"/>
    <property type="match status" value="1"/>
</dbReference>
<dbReference type="AlphaFoldDB" id="T0YY85"/>
<keyword evidence="3" id="KW-0255">Endonuclease</keyword>
<dbReference type="Gene3D" id="3.40.1350.10">
    <property type="match status" value="1"/>
</dbReference>
<dbReference type="PANTHER" id="PTHR47396:SF1">
    <property type="entry name" value="ATP-DEPENDENT HELICASE IRC3-RELATED"/>
    <property type="match status" value="1"/>
</dbReference>
<reference evidence="3" key="1">
    <citation type="submission" date="2013-08" db="EMBL/GenBank/DDBJ databases">
        <authorList>
            <person name="Mendez C."/>
            <person name="Richter M."/>
            <person name="Ferrer M."/>
            <person name="Sanchez J."/>
        </authorList>
    </citation>
    <scope>NUCLEOTIDE SEQUENCE</scope>
</reference>
<accession>T0YY85</accession>
<dbReference type="InterPro" id="IPR006935">
    <property type="entry name" value="Helicase/UvrB_N"/>
</dbReference>
<dbReference type="GO" id="GO:0005829">
    <property type="term" value="C:cytosol"/>
    <property type="evidence" value="ECO:0007669"/>
    <property type="project" value="TreeGrafter"/>
</dbReference>
<dbReference type="GO" id="GO:0003677">
    <property type="term" value="F:DNA binding"/>
    <property type="evidence" value="ECO:0007669"/>
    <property type="project" value="InterPro"/>
</dbReference>
<dbReference type="InterPro" id="IPR039442">
    <property type="entry name" value="Mrr-like_dom"/>
</dbReference>
<name>T0YY85_9ZZZZ</name>
<dbReference type="CDD" id="cd22333">
    <property type="entry name" value="LlaBIII_nuclease-like"/>
    <property type="match status" value="1"/>
</dbReference>
<dbReference type="EMBL" id="AUZZ01008642">
    <property type="protein sequence ID" value="EQD36912.1"/>
    <property type="molecule type" value="Genomic_DNA"/>
</dbReference>
<dbReference type="InterPro" id="IPR011856">
    <property type="entry name" value="tRNA_endonuc-like_dom_sf"/>
</dbReference>
<proteinExistence type="predicted"/>
<dbReference type="Pfam" id="PF04851">
    <property type="entry name" value="ResIII"/>
    <property type="match status" value="1"/>
</dbReference>
<feature type="domain" description="Mrr-like" evidence="2">
    <location>
        <begin position="34"/>
        <end position="156"/>
    </location>
</feature>
<evidence type="ECO:0000259" key="1">
    <source>
        <dbReference type="Pfam" id="PF04851"/>
    </source>
</evidence>
<dbReference type="GO" id="GO:0005524">
    <property type="term" value="F:ATP binding"/>
    <property type="evidence" value="ECO:0007669"/>
    <property type="project" value="InterPro"/>
</dbReference>
<dbReference type="Pfam" id="PF13156">
    <property type="entry name" value="Mrr_cat_2"/>
    <property type="match status" value="1"/>
</dbReference>
<keyword evidence="3" id="KW-0540">Nuclease</keyword>